<dbReference type="SUPFAM" id="SSF64484">
    <property type="entry name" value="beta and beta-prime subunits of DNA dependent RNA-polymerase"/>
    <property type="match status" value="1"/>
</dbReference>
<accession>A0A6B2L9X6</accession>
<organism evidence="1">
    <name type="scientific">Arcella intermedia</name>
    <dbReference type="NCBI Taxonomy" id="1963864"/>
    <lineage>
        <taxon>Eukaryota</taxon>
        <taxon>Amoebozoa</taxon>
        <taxon>Tubulinea</taxon>
        <taxon>Elardia</taxon>
        <taxon>Arcellinida</taxon>
        <taxon>Sphaerothecina</taxon>
        <taxon>Arcellidae</taxon>
        <taxon>Arcella</taxon>
    </lineage>
</organism>
<name>A0A6B2L9X6_9EUKA</name>
<evidence type="ECO:0000313" key="1">
    <source>
        <dbReference type="EMBL" id="NDV33786.1"/>
    </source>
</evidence>
<reference evidence="1" key="1">
    <citation type="journal article" date="2020" name="J. Eukaryot. Microbiol.">
        <title>De novo Sequencing, Assembly and Annotation of the Transcriptome for the Free-Living Testate Amoeba Arcella intermedia.</title>
        <authorList>
            <person name="Ribeiro G.M."/>
            <person name="Porfirio-Sousa A.L."/>
            <person name="Maurer-Alcala X.X."/>
            <person name="Katz L.A."/>
            <person name="Lahr D.J.G."/>
        </authorList>
    </citation>
    <scope>NUCLEOTIDE SEQUENCE</scope>
</reference>
<dbReference type="EMBL" id="GIBP01004817">
    <property type="protein sequence ID" value="NDV33786.1"/>
    <property type="molecule type" value="Transcribed_RNA"/>
</dbReference>
<sequence>MEIEAEGDLEMEDNTITQEDSWLVADAYFLEKGLVRQQLSSFSEFVAHTVQEMVASQVLELKPQEQFKPVEASKSYVKIHFPQTFMARPRFTEGKIDIYISIGKGEPVRRTCLDVPNEMVGSGGLISIDWNVMVCLMGQLDLYEVVILSTVCKHLKHTIGPFFDKVSTLVRNFPRNKLSLSLWLDTMNFEKDGHIPVSDDSSINDIPCSVEFLLYQSFKTSWKYVLKSLFKVTLPSNEVLLVCQSHVSDTANLTLAHHGLCIYHNNQEDYLCFTYCDDEGWNKDPHLFLKKYCSLLSLGTTEHVFLFFCNNGKISSR</sequence>
<protein>
    <submittedName>
        <fullName evidence="1">Uncharacterized protein</fullName>
    </submittedName>
</protein>
<dbReference type="AlphaFoldDB" id="A0A6B2L9X6"/>
<proteinExistence type="predicted"/>